<organism evidence="2 3">
    <name type="scientific">Dankookia rubra</name>
    <dbReference type="NCBI Taxonomy" id="1442381"/>
    <lineage>
        <taxon>Bacteria</taxon>
        <taxon>Pseudomonadati</taxon>
        <taxon>Pseudomonadota</taxon>
        <taxon>Alphaproteobacteria</taxon>
        <taxon>Acetobacterales</taxon>
        <taxon>Roseomonadaceae</taxon>
        <taxon>Dankookia</taxon>
    </lineage>
</organism>
<gene>
    <name evidence="2" type="ORF">E2C06_10005</name>
</gene>
<sequence>MLERPDGGNLLDTARDVLLKELLPHLPEAQRFHARMVANAMAVARREFVTDPAPALAALRTATGAPAGATDDLLQRLAGEIRTGTHDPGTASHATVAAALLALTRLRCGVSAPKALGKAG</sequence>
<dbReference type="RefSeq" id="WP_133288461.1">
    <property type="nucleotide sequence ID" value="NZ_SMSJ01000009.1"/>
</dbReference>
<name>A0A4R5QIT5_9PROT</name>
<proteinExistence type="predicted"/>
<feature type="domain" description="DUF6285" evidence="1">
    <location>
        <begin position="24"/>
        <end position="114"/>
    </location>
</feature>
<comment type="caution">
    <text evidence="2">The sequence shown here is derived from an EMBL/GenBank/DDBJ whole genome shotgun (WGS) entry which is preliminary data.</text>
</comment>
<evidence type="ECO:0000313" key="2">
    <source>
        <dbReference type="EMBL" id="TDH62728.1"/>
    </source>
</evidence>
<dbReference type="EMBL" id="SMSJ01000009">
    <property type="protein sequence ID" value="TDH62728.1"/>
    <property type="molecule type" value="Genomic_DNA"/>
</dbReference>
<dbReference type="InterPro" id="IPR046252">
    <property type="entry name" value="DUF6285"/>
</dbReference>
<evidence type="ECO:0000313" key="3">
    <source>
        <dbReference type="Proteomes" id="UP000295096"/>
    </source>
</evidence>
<keyword evidence="3" id="KW-1185">Reference proteome</keyword>
<dbReference type="AlphaFoldDB" id="A0A4R5QIT5"/>
<accession>A0A4R5QIT5</accession>
<dbReference type="OrthoDB" id="7282228at2"/>
<evidence type="ECO:0000259" key="1">
    <source>
        <dbReference type="Pfam" id="PF19802"/>
    </source>
</evidence>
<dbReference type="Pfam" id="PF19802">
    <property type="entry name" value="DUF6285"/>
    <property type="match status" value="1"/>
</dbReference>
<protein>
    <recommendedName>
        <fullName evidence="1">DUF6285 domain-containing protein</fullName>
    </recommendedName>
</protein>
<reference evidence="2 3" key="1">
    <citation type="journal article" date="2016" name="J. Microbiol.">
        <title>Dankookia rubra gen. nov., sp. nov., an alphaproteobacterium isolated from sediment of a shallow stream.</title>
        <authorList>
            <person name="Kim W.H."/>
            <person name="Kim D.H."/>
            <person name="Kang K."/>
            <person name="Ahn T.Y."/>
        </authorList>
    </citation>
    <scope>NUCLEOTIDE SEQUENCE [LARGE SCALE GENOMIC DNA]</scope>
    <source>
        <strain evidence="2 3">JCM30602</strain>
    </source>
</reference>
<dbReference type="Proteomes" id="UP000295096">
    <property type="component" value="Unassembled WGS sequence"/>
</dbReference>